<reference evidence="1" key="1">
    <citation type="submission" date="2006-10" db="EMBL/GenBank/DDBJ databases">
        <authorList>
            <person name="Amadeo P."/>
            <person name="Zhao Q."/>
            <person name="Wortman J."/>
            <person name="Fraser-Liggett C."/>
            <person name="Carlton J."/>
        </authorList>
    </citation>
    <scope>NUCLEOTIDE SEQUENCE</scope>
    <source>
        <strain evidence="1">G3</strain>
    </source>
</reference>
<reference evidence="1" key="2">
    <citation type="journal article" date="2007" name="Science">
        <title>Draft genome sequence of the sexually transmitted pathogen Trichomonas vaginalis.</title>
        <authorList>
            <person name="Carlton J.M."/>
            <person name="Hirt R.P."/>
            <person name="Silva J.C."/>
            <person name="Delcher A.L."/>
            <person name="Schatz M."/>
            <person name="Zhao Q."/>
            <person name="Wortman J.R."/>
            <person name="Bidwell S.L."/>
            <person name="Alsmark U.C.M."/>
            <person name="Besteiro S."/>
            <person name="Sicheritz-Ponten T."/>
            <person name="Noel C.J."/>
            <person name="Dacks J.B."/>
            <person name="Foster P.G."/>
            <person name="Simillion C."/>
            <person name="Van de Peer Y."/>
            <person name="Miranda-Saavedra D."/>
            <person name="Barton G.J."/>
            <person name="Westrop G.D."/>
            <person name="Mueller S."/>
            <person name="Dessi D."/>
            <person name="Fiori P.L."/>
            <person name="Ren Q."/>
            <person name="Paulsen I."/>
            <person name="Zhang H."/>
            <person name="Bastida-Corcuera F.D."/>
            <person name="Simoes-Barbosa A."/>
            <person name="Brown M.T."/>
            <person name="Hayes R.D."/>
            <person name="Mukherjee M."/>
            <person name="Okumura C.Y."/>
            <person name="Schneider R."/>
            <person name="Smith A.J."/>
            <person name="Vanacova S."/>
            <person name="Villalvazo M."/>
            <person name="Haas B.J."/>
            <person name="Pertea M."/>
            <person name="Feldblyum T.V."/>
            <person name="Utterback T.R."/>
            <person name="Shu C.L."/>
            <person name="Osoegawa K."/>
            <person name="de Jong P.J."/>
            <person name="Hrdy I."/>
            <person name="Horvathova L."/>
            <person name="Zubacova Z."/>
            <person name="Dolezal P."/>
            <person name="Malik S.B."/>
            <person name="Logsdon J.M. Jr."/>
            <person name="Henze K."/>
            <person name="Gupta A."/>
            <person name="Wang C.C."/>
            <person name="Dunne R.L."/>
            <person name="Upcroft J.A."/>
            <person name="Upcroft P."/>
            <person name="White O."/>
            <person name="Salzberg S.L."/>
            <person name="Tang P."/>
            <person name="Chiu C.-H."/>
            <person name="Lee Y.-S."/>
            <person name="Embley T.M."/>
            <person name="Coombs G.H."/>
            <person name="Mottram J.C."/>
            <person name="Tachezy J."/>
            <person name="Fraser-Liggett C.M."/>
            <person name="Johnson P.J."/>
        </authorList>
    </citation>
    <scope>NUCLEOTIDE SEQUENCE [LARGE SCALE GENOMIC DNA]</scope>
    <source>
        <strain evidence="1">G3</strain>
    </source>
</reference>
<dbReference type="VEuPathDB" id="TrichDB:TVAG_004720"/>
<dbReference type="Proteomes" id="UP000001542">
    <property type="component" value="Unassembled WGS sequence"/>
</dbReference>
<dbReference type="KEGG" id="tva:4774451"/>
<dbReference type="EMBL" id="DS113242">
    <property type="protein sequence ID" value="EAY16441.1"/>
    <property type="molecule type" value="Genomic_DNA"/>
</dbReference>
<dbReference type="AlphaFoldDB" id="A2DT34"/>
<accession>A2DT34</accession>
<protein>
    <submittedName>
        <fullName evidence="1">Uncharacterized protein</fullName>
    </submittedName>
</protein>
<name>A2DT34_TRIV3</name>
<dbReference type="InParanoid" id="A2DT34"/>
<dbReference type="RefSeq" id="XP_001328664.1">
    <property type="nucleotide sequence ID" value="XM_001328629.1"/>
</dbReference>
<keyword evidence="2" id="KW-1185">Reference proteome</keyword>
<organism evidence="1 2">
    <name type="scientific">Trichomonas vaginalis (strain ATCC PRA-98 / G3)</name>
    <dbReference type="NCBI Taxonomy" id="412133"/>
    <lineage>
        <taxon>Eukaryota</taxon>
        <taxon>Metamonada</taxon>
        <taxon>Parabasalia</taxon>
        <taxon>Trichomonadida</taxon>
        <taxon>Trichomonadidae</taxon>
        <taxon>Trichomonas</taxon>
    </lineage>
</organism>
<sequence length="176" mass="20320">MIFLLNLIALVNSRVWEGRIGFLYDKIDNIERDYSTTDLLSLVDQISNDFHLERDRVEAYLGRSRHASYAKQLFNRIDFNLRSNYRRAVYLGGTVIKITKTNGVYTVICRQVSINAILCPGNWLNSFNINSEYEVSVPNIFLGIAWNDPLSAAQITQIYYDLNRKIEAKLNAYKAI</sequence>
<gene>
    <name evidence="1" type="ORF">TVAG_004720</name>
</gene>
<dbReference type="SMR" id="A2DT34"/>
<evidence type="ECO:0000313" key="2">
    <source>
        <dbReference type="Proteomes" id="UP000001542"/>
    </source>
</evidence>
<dbReference type="VEuPathDB" id="TrichDB:TVAGG3_0648780"/>
<evidence type="ECO:0000313" key="1">
    <source>
        <dbReference type="EMBL" id="EAY16441.1"/>
    </source>
</evidence>
<proteinExistence type="predicted"/>